<dbReference type="AlphaFoldDB" id="A0A4Y2V9U7"/>
<evidence type="ECO:0000313" key="1">
    <source>
        <dbReference type="EMBL" id="GBO22049.1"/>
    </source>
</evidence>
<dbReference type="Proteomes" id="UP000499080">
    <property type="component" value="Unassembled WGS sequence"/>
</dbReference>
<sequence>MKPGLLHWNVRLGVVSLQEMHECSETGLQIHNFPSNGPPYNDSSDGFQVTGCLSFNDKERSNFIADVFKTVVAVATTVNSHRPCLMSH</sequence>
<reference evidence="1 2" key="1">
    <citation type="journal article" date="2019" name="Sci. Rep.">
        <title>Orb-weaving spider Araneus ventricosus genome elucidates the spidroin gene catalogue.</title>
        <authorList>
            <person name="Kono N."/>
            <person name="Nakamura H."/>
            <person name="Ohtoshi R."/>
            <person name="Moran D.A.P."/>
            <person name="Shinohara A."/>
            <person name="Yoshida Y."/>
            <person name="Fujiwara M."/>
            <person name="Mori M."/>
            <person name="Tomita M."/>
            <person name="Arakawa K."/>
        </authorList>
    </citation>
    <scope>NUCLEOTIDE SEQUENCE [LARGE SCALE GENOMIC DNA]</scope>
</reference>
<protein>
    <submittedName>
        <fullName evidence="1">Uncharacterized protein</fullName>
    </submittedName>
</protein>
<comment type="caution">
    <text evidence="1">The sequence shown here is derived from an EMBL/GenBank/DDBJ whole genome shotgun (WGS) entry which is preliminary data.</text>
</comment>
<keyword evidence="2" id="KW-1185">Reference proteome</keyword>
<dbReference type="EMBL" id="BGPR01045189">
    <property type="protein sequence ID" value="GBO22049.1"/>
    <property type="molecule type" value="Genomic_DNA"/>
</dbReference>
<accession>A0A4Y2V9U7</accession>
<proteinExistence type="predicted"/>
<name>A0A4Y2V9U7_ARAVE</name>
<organism evidence="1 2">
    <name type="scientific">Araneus ventricosus</name>
    <name type="common">Orbweaver spider</name>
    <name type="synonym">Epeira ventricosa</name>
    <dbReference type="NCBI Taxonomy" id="182803"/>
    <lineage>
        <taxon>Eukaryota</taxon>
        <taxon>Metazoa</taxon>
        <taxon>Ecdysozoa</taxon>
        <taxon>Arthropoda</taxon>
        <taxon>Chelicerata</taxon>
        <taxon>Arachnida</taxon>
        <taxon>Araneae</taxon>
        <taxon>Araneomorphae</taxon>
        <taxon>Entelegynae</taxon>
        <taxon>Araneoidea</taxon>
        <taxon>Araneidae</taxon>
        <taxon>Araneus</taxon>
    </lineage>
</organism>
<evidence type="ECO:0000313" key="2">
    <source>
        <dbReference type="Proteomes" id="UP000499080"/>
    </source>
</evidence>
<gene>
    <name evidence="1" type="ORF">AVEN_206278_1</name>
</gene>